<dbReference type="PIRSF" id="PIRSF016838">
    <property type="entry name" value="PafC"/>
    <property type="match status" value="1"/>
</dbReference>
<dbReference type="Gene3D" id="1.10.10.10">
    <property type="entry name" value="Winged helix-like DNA-binding domain superfamily/Winged helix DNA-binding domain"/>
    <property type="match status" value="1"/>
</dbReference>
<dbReference type="InterPro" id="IPR036390">
    <property type="entry name" value="WH_DNA-bd_sf"/>
</dbReference>
<dbReference type="PROSITE" id="PS51000">
    <property type="entry name" value="HTH_DEOR_2"/>
    <property type="match status" value="1"/>
</dbReference>
<name>A0A6J4IXF9_9ACTN</name>
<dbReference type="GO" id="GO:0003677">
    <property type="term" value="F:DNA binding"/>
    <property type="evidence" value="ECO:0007669"/>
    <property type="project" value="UniProtKB-KW"/>
</dbReference>
<keyword evidence="2" id="KW-0238">DNA-binding</keyword>
<evidence type="ECO:0000313" key="5">
    <source>
        <dbReference type="EMBL" id="CAA9261649.1"/>
    </source>
</evidence>
<evidence type="ECO:0000259" key="4">
    <source>
        <dbReference type="PROSITE" id="PS51000"/>
    </source>
</evidence>
<evidence type="ECO:0000256" key="1">
    <source>
        <dbReference type="ARBA" id="ARBA00023015"/>
    </source>
</evidence>
<reference evidence="5" key="1">
    <citation type="submission" date="2020-02" db="EMBL/GenBank/DDBJ databases">
        <authorList>
            <person name="Meier V. D."/>
        </authorList>
    </citation>
    <scope>NUCLEOTIDE SEQUENCE</scope>
    <source>
        <strain evidence="5">AVDCRST_MAG50</strain>
    </source>
</reference>
<dbReference type="Pfam" id="PF13280">
    <property type="entry name" value="WYL"/>
    <property type="match status" value="1"/>
</dbReference>
<keyword evidence="3" id="KW-0804">Transcription</keyword>
<dbReference type="InterPro" id="IPR057727">
    <property type="entry name" value="WCX_dom"/>
</dbReference>
<dbReference type="Pfam" id="PF08279">
    <property type="entry name" value="HTH_11"/>
    <property type="match status" value="1"/>
</dbReference>
<dbReference type="PANTHER" id="PTHR34580:SF3">
    <property type="entry name" value="PROTEIN PAFB"/>
    <property type="match status" value="1"/>
</dbReference>
<keyword evidence="1" id="KW-0805">Transcription regulation</keyword>
<dbReference type="InterPro" id="IPR018356">
    <property type="entry name" value="Tscrpt_reg_HTH_DeoR_CS"/>
</dbReference>
<dbReference type="InterPro" id="IPR051534">
    <property type="entry name" value="CBASS_pafABC_assoc_protein"/>
</dbReference>
<dbReference type="PROSITE" id="PS00894">
    <property type="entry name" value="HTH_DEOR_1"/>
    <property type="match status" value="1"/>
</dbReference>
<accession>A0A6J4IXF9</accession>
<dbReference type="GO" id="GO:0003700">
    <property type="term" value="F:DNA-binding transcription factor activity"/>
    <property type="evidence" value="ECO:0007669"/>
    <property type="project" value="InterPro"/>
</dbReference>
<dbReference type="InterPro" id="IPR036388">
    <property type="entry name" value="WH-like_DNA-bd_sf"/>
</dbReference>
<sequence length="323" mass="35854">MNDPTGRALQLLSLLQTYKFWPGEDLAERLEVSPRTLRRDVDRLRELGYPVDATPGPAGGYRLAAGAHMPPLLLDDDEAVAIAVGLRSAAGASVAGIEDTSLRALAKLEQVLPDRLRRRVSAVHTNVMPLRWGGSDGPRVDSGALAVLAQGCRDREQVRFGYQRRDGEETHRLVEPHQLVSAGRRWYLVAWDVRREDWRTFRVDRLEEPKLAGVRFPARPLPAADAAAYVAQSISSMPMPHHAVVHVEGSLADVRQVARWLDAEVTEVDDRTCRVELRSDVLDWLLSGVAILAVAFEVEVREPAEVRDRISELGGRLHRATAV</sequence>
<dbReference type="PROSITE" id="PS52050">
    <property type="entry name" value="WYL"/>
    <property type="match status" value="1"/>
</dbReference>
<dbReference type="InterPro" id="IPR001034">
    <property type="entry name" value="DeoR_HTH"/>
</dbReference>
<dbReference type="SUPFAM" id="SSF46785">
    <property type="entry name" value="Winged helix' DNA-binding domain"/>
    <property type="match status" value="1"/>
</dbReference>
<dbReference type="PANTHER" id="PTHR34580">
    <property type="match status" value="1"/>
</dbReference>
<protein>
    <submittedName>
        <fullName evidence="5">Transcriptional regulator, DeoR family</fullName>
    </submittedName>
</protein>
<dbReference type="Pfam" id="PF25583">
    <property type="entry name" value="WCX"/>
    <property type="match status" value="1"/>
</dbReference>
<dbReference type="InterPro" id="IPR013196">
    <property type="entry name" value="HTH_11"/>
</dbReference>
<dbReference type="AlphaFoldDB" id="A0A6J4IXF9"/>
<feature type="domain" description="HTH deoR-type" evidence="4">
    <location>
        <begin position="4"/>
        <end position="59"/>
    </location>
</feature>
<organism evidence="5">
    <name type="scientific">uncultured Acidimicrobiales bacterium</name>
    <dbReference type="NCBI Taxonomy" id="310071"/>
    <lineage>
        <taxon>Bacteria</taxon>
        <taxon>Bacillati</taxon>
        <taxon>Actinomycetota</taxon>
        <taxon>Acidimicrobiia</taxon>
        <taxon>Acidimicrobiales</taxon>
        <taxon>environmental samples</taxon>
    </lineage>
</organism>
<dbReference type="EMBL" id="CADCTF010000130">
    <property type="protein sequence ID" value="CAA9261649.1"/>
    <property type="molecule type" value="Genomic_DNA"/>
</dbReference>
<evidence type="ECO:0000256" key="2">
    <source>
        <dbReference type="ARBA" id="ARBA00023125"/>
    </source>
</evidence>
<dbReference type="InterPro" id="IPR026881">
    <property type="entry name" value="WYL_dom"/>
</dbReference>
<proteinExistence type="predicted"/>
<dbReference type="InterPro" id="IPR028349">
    <property type="entry name" value="PafC-like"/>
</dbReference>
<evidence type="ECO:0000256" key="3">
    <source>
        <dbReference type="ARBA" id="ARBA00023163"/>
    </source>
</evidence>
<gene>
    <name evidence="5" type="ORF">AVDCRST_MAG50-2792</name>
</gene>